<dbReference type="RefSeq" id="WP_394848741.1">
    <property type="nucleotide sequence ID" value="NZ_CP089982.1"/>
</dbReference>
<dbReference type="PANTHER" id="PTHR23151">
    <property type="entry name" value="DIHYDROLIPOAMIDE ACETYL/SUCCINYL-TRANSFERASE-RELATED"/>
    <property type="match status" value="1"/>
</dbReference>
<dbReference type="GO" id="GO:0004742">
    <property type="term" value="F:dihydrolipoyllysine-residue acetyltransferase activity"/>
    <property type="evidence" value="ECO:0007669"/>
    <property type="project" value="UniProtKB-EC"/>
</dbReference>
<dbReference type="Gene3D" id="2.40.50.100">
    <property type="match status" value="1"/>
</dbReference>
<evidence type="ECO:0000256" key="5">
    <source>
        <dbReference type="ARBA" id="ARBA00023315"/>
    </source>
</evidence>
<keyword evidence="3 8" id="KW-0808">Transferase</keyword>
<dbReference type="PROSITE" id="PS00189">
    <property type="entry name" value="LIPOYL"/>
    <property type="match status" value="1"/>
</dbReference>
<dbReference type="InterPro" id="IPR045257">
    <property type="entry name" value="E2/Pdx1"/>
</dbReference>
<dbReference type="InterPro" id="IPR036625">
    <property type="entry name" value="E3-bd_dom_sf"/>
</dbReference>
<evidence type="ECO:0000313" key="12">
    <source>
        <dbReference type="EMBL" id="WXA98129.1"/>
    </source>
</evidence>
<evidence type="ECO:0000313" key="13">
    <source>
        <dbReference type="Proteomes" id="UP001379533"/>
    </source>
</evidence>
<evidence type="ECO:0000256" key="1">
    <source>
        <dbReference type="ARBA" id="ARBA00007317"/>
    </source>
</evidence>
<evidence type="ECO:0000256" key="4">
    <source>
        <dbReference type="ARBA" id="ARBA00022823"/>
    </source>
</evidence>
<reference evidence="12 13" key="1">
    <citation type="submission" date="2021-12" db="EMBL/GenBank/DDBJ databases">
        <title>Discovery of the Pendulisporaceae a myxobacterial family with distinct sporulation behavior and unique specialized metabolism.</title>
        <authorList>
            <person name="Garcia R."/>
            <person name="Popoff A."/>
            <person name="Bader C.D."/>
            <person name="Loehr J."/>
            <person name="Walesch S."/>
            <person name="Walt C."/>
            <person name="Boldt J."/>
            <person name="Bunk B."/>
            <person name="Haeckl F.J.F.P.J."/>
            <person name="Gunesch A.P."/>
            <person name="Birkelbach J."/>
            <person name="Nuebel U."/>
            <person name="Pietschmann T."/>
            <person name="Bach T."/>
            <person name="Mueller R."/>
        </authorList>
    </citation>
    <scope>NUCLEOTIDE SEQUENCE [LARGE SCALE GENOMIC DNA]</scope>
    <source>
        <strain evidence="12 13">MSr12523</strain>
    </source>
</reference>
<dbReference type="InterPro" id="IPR001078">
    <property type="entry name" value="2-oxoacid_DH_actylTfrase"/>
</dbReference>
<dbReference type="PANTHER" id="PTHR23151:SF90">
    <property type="entry name" value="DIHYDROLIPOYLLYSINE-RESIDUE ACETYLTRANSFERASE COMPONENT OF PYRUVATE DEHYDROGENASE COMPLEX, MITOCHONDRIAL-RELATED"/>
    <property type="match status" value="1"/>
</dbReference>
<feature type="region of interest" description="Disordered" evidence="9">
    <location>
        <begin position="216"/>
        <end position="241"/>
    </location>
</feature>
<protein>
    <recommendedName>
        <fullName evidence="8">Acetyltransferase component of pyruvate dehydrogenase complex</fullName>
        <ecNumber evidence="8">2.3.1.12</ecNumber>
    </recommendedName>
</protein>
<feature type="compositionally biased region" description="Low complexity" evidence="9">
    <location>
        <begin position="108"/>
        <end position="140"/>
    </location>
</feature>
<comment type="subunit">
    <text evidence="2">Forms a 24-polypeptide structural core with octahedral symmetry.</text>
</comment>
<comment type="catalytic activity">
    <reaction evidence="7 8">
        <text>N(6)-[(R)-dihydrolipoyl]-L-lysyl-[protein] + acetyl-CoA = N(6)-[(R)-S(8)-acetyldihydrolipoyl]-L-lysyl-[protein] + CoA</text>
        <dbReference type="Rhea" id="RHEA:17017"/>
        <dbReference type="Rhea" id="RHEA-COMP:10475"/>
        <dbReference type="Rhea" id="RHEA-COMP:10478"/>
        <dbReference type="ChEBI" id="CHEBI:57287"/>
        <dbReference type="ChEBI" id="CHEBI:57288"/>
        <dbReference type="ChEBI" id="CHEBI:83100"/>
        <dbReference type="ChEBI" id="CHEBI:83111"/>
        <dbReference type="EC" id="2.3.1.12"/>
    </reaction>
</comment>
<evidence type="ECO:0000256" key="9">
    <source>
        <dbReference type="SAM" id="MobiDB-lite"/>
    </source>
</evidence>
<comment type="similarity">
    <text evidence="1 8">Belongs to the 2-oxoacid dehydrogenase family.</text>
</comment>
<dbReference type="SUPFAM" id="SSF52777">
    <property type="entry name" value="CoA-dependent acyltransferases"/>
    <property type="match status" value="1"/>
</dbReference>
<keyword evidence="13" id="KW-1185">Reference proteome</keyword>
<evidence type="ECO:0000256" key="7">
    <source>
        <dbReference type="ARBA" id="ARBA00048370"/>
    </source>
</evidence>
<keyword evidence="5 8" id="KW-0012">Acyltransferase</keyword>
<dbReference type="Pfam" id="PF00364">
    <property type="entry name" value="Biotin_lipoyl"/>
    <property type="match status" value="1"/>
</dbReference>
<dbReference type="Gene3D" id="4.10.320.10">
    <property type="entry name" value="E3-binding domain"/>
    <property type="match status" value="1"/>
</dbReference>
<dbReference type="Pfam" id="PF00198">
    <property type="entry name" value="2-oxoacid_dh"/>
    <property type="match status" value="1"/>
</dbReference>
<evidence type="ECO:0000256" key="8">
    <source>
        <dbReference type="RuleBase" id="RU361137"/>
    </source>
</evidence>
<feature type="region of interest" description="Disordered" evidence="9">
    <location>
        <begin position="99"/>
        <end position="175"/>
    </location>
</feature>
<evidence type="ECO:0000256" key="6">
    <source>
        <dbReference type="ARBA" id="ARBA00025211"/>
    </source>
</evidence>
<feature type="compositionally biased region" description="Basic and acidic residues" evidence="9">
    <location>
        <begin position="149"/>
        <end position="165"/>
    </location>
</feature>
<proteinExistence type="inferred from homology"/>
<evidence type="ECO:0000256" key="2">
    <source>
        <dbReference type="ARBA" id="ARBA00011484"/>
    </source>
</evidence>
<evidence type="ECO:0000256" key="3">
    <source>
        <dbReference type="ARBA" id="ARBA00022679"/>
    </source>
</evidence>
<dbReference type="PROSITE" id="PS51826">
    <property type="entry name" value="PSBD"/>
    <property type="match status" value="1"/>
</dbReference>
<gene>
    <name evidence="12" type="ORF">LZC95_14955</name>
</gene>
<organism evidence="12 13">
    <name type="scientific">Pendulispora brunnea</name>
    <dbReference type="NCBI Taxonomy" id="2905690"/>
    <lineage>
        <taxon>Bacteria</taxon>
        <taxon>Pseudomonadati</taxon>
        <taxon>Myxococcota</taxon>
        <taxon>Myxococcia</taxon>
        <taxon>Myxococcales</taxon>
        <taxon>Sorangiineae</taxon>
        <taxon>Pendulisporaceae</taxon>
        <taxon>Pendulispora</taxon>
    </lineage>
</organism>
<dbReference type="SUPFAM" id="SSF47005">
    <property type="entry name" value="Peripheral subunit-binding domain of 2-oxo acid dehydrogenase complex"/>
    <property type="match status" value="1"/>
</dbReference>
<feature type="domain" description="Lipoyl-binding" evidence="10">
    <location>
        <begin position="2"/>
        <end position="77"/>
    </location>
</feature>
<keyword evidence="12" id="KW-0670">Pyruvate</keyword>
<comment type="cofactor">
    <cofactor evidence="8">
        <name>(R)-lipoate</name>
        <dbReference type="ChEBI" id="CHEBI:83088"/>
    </cofactor>
    <text evidence="8">Binds 1 lipoyl cofactor covalently.</text>
</comment>
<feature type="domain" description="Peripheral subunit-binding (PSBD)" evidence="11">
    <location>
        <begin position="177"/>
        <end position="214"/>
    </location>
</feature>
<accession>A0ABZ2KHU7</accession>
<sequence length="479" mass="50069">MAKILDMPKLSPTMEEGVLTAWHKKEGDEVNVDDLLAEVETDKATMEFRAFDKGVLLKLLVADGAEVKLGQPVAILGKAGEDVSALLSQVGSSAPAAADKAAEKPAAEKPAAAPAPAAADKAAAAAGASVEVPQQAQAQGPVPPPVSVPREKGSALDRTEREGNGRSRAHASAGRIFASPYVRRAARERGIDLQGAQGSGPGGRVVAKDLDTMASRPAAAPASANGHAVHAPAAPAAPGYAEPEVRPLSMMRKTIARRLTESKKNVPHFYLTIDVDVEKLVAFREQINAELEAAAKKAKTEEKPAKVSVNDLLVKACAVALGRVPECNAQFTPEAILVHKRIDISVAVAVPEGLVTPVVRNADQKSVVAISSEVRELAGRAKAKKLKAEEMQDGTFSISNLGMFGIDAFSAVINPPEGAILAVGKVREEPVVREGQVVPGKKLAMTLSCDHRVVDGAVGAAFLAELRSLLEHPMRIVTG</sequence>
<keyword evidence="4 8" id="KW-0450">Lipoyl</keyword>
<dbReference type="InterPro" id="IPR003016">
    <property type="entry name" value="2-oxoA_DH_lipoyl-BS"/>
</dbReference>
<dbReference type="InterPro" id="IPR023213">
    <property type="entry name" value="CAT-like_dom_sf"/>
</dbReference>
<evidence type="ECO:0000259" key="11">
    <source>
        <dbReference type="PROSITE" id="PS51826"/>
    </source>
</evidence>
<dbReference type="Pfam" id="PF02817">
    <property type="entry name" value="E3_binding"/>
    <property type="match status" value="1"/>
</dbReference>
<dbReference type="NCBIfam" id="TIGR01349">
    <property type="entry name" value="PDHac_trf_mito"/>
    <property type="match status" value="1"/>
</dbReference>
<dbReference type="SUPFAM" id="SSF51230">
    <property type="entry name" value="Single hybrid motif"/>
    <property type="match status" value="1"/>
</dbReference>
<dbReference type="EMBL" id="CP089982">
    <property type="protein sequence ID" value="WXA98129.1"/>
    <property type="molecule type" value="Genomic_DNA"/>
</dbReference>
<comment type="function">
    <text evidence="6">The pyruvate dehydrogenase complex catalyzes the overall conversion of pyruvate to acetyl-CoA and CO(2). It contains multiple copies of three enzymatic components: pyruvate dehydrogenase (E1), dihydrolipoamide acetyltransferase (E2) and lipoamide dehydrogenase (E3).</text>
</comment>
<dbReference type="Gene3D" id="3.30.559.10">
    <property type="entry name" value="Chloramphenicol acetyltransferase-like domain"/>
    <property type="match status" value="1"/>
</dbReference>
<dbReference type="EC" id="2.3.1.12" evidence="8"/>
<dbReference type="PROSITE" id="PS50968">
    <property type="entry name" value="BIOTINYL_LIPOYL"/>
    <property type="match status" value="1"/>
</dbReference>
<dbReference type="Proteomes" id="UP001379533">
    <property type="component" value="Chromosome"/>
</dbReference>
<dbReference type="InterPro" id="IPR011053">
    <property type="entry name" value="Single_hybrid_motif"/>
</dbReference>
<dbReference type="InterPro" id="IPR004167">
    <property type="entry name" value="PSBD"/>
</dbReference>
<dbReference type="InterPro" id="IPR000089">
    <property type="entry name" value="Biotin_lipoyl"/>
</dbReference>
<name>A0ABZ2KHU7_9BACT</name>
<dbReference type="InterPro" id="IPR006257">
    <property type="entry name" value="LAT1"/>
</dbReference>
<evidence type="ECO:0000259" key="10">
    <source>
        <dbReference type="PROSITE" id="PS50968"/>
    </source>
</evidence>
<dbReference type="CDD" id="cd06849">
    <property type="entry name" value="lipoyl_domain"/>
    <property type="match status" value="1"/>
</dbReference>